<proteinExistence type="predicted"/>
<keyword evidence="2" id="KW-1185">Reference proteome</keyword>
<reference evidence="1" key="1">
    <citation type="submission" date="2014-09" db="EMBL/GenBank/DDBJ databases">
        <title>Draft genome sequence of an oleaginous Mucoromycotina fungus Mucor ambiguus NBRC6742.</title>
        <authorList>
            <person name="Takeda I."/>
            <person name="Yamane N."/>
            <person name="Morita T."/>
            <person name="Tamano K."/>
            <person name="Machida M."/>
            <person name="Baker S."/>
            <person name="Koike H."/>
        </authorList>
    </citation>
    <scope>NUCLEOTIDE SEQUENCE</scope>
    <source>
        <strain evidence="1">NBRC 6742</strain>
    </source>
</reference>
<sequence length="239" mass="25905">MEPTTAQGLVINTKLMPTVANPSTIIQDIDPGIVTAASGVATAPGSLFKAVNRFHAISNDQIVPRLKDKDCPFSLTANMVNTAVMLDQDRKQREKKDISRKKNDKTVHDQAKGSCTITFTENRPGSRAYIKGNFRRSPSACYKQLAASTNDSVVSVDGYKDGRIRKIPRRLTTGSTTANCDLNGAKNIALIGFSCLLAQDGLPLPAFRRILNSNDYSLSQSLLAHQSYDDVGISTQTGD</sequence>
<dbReference type="STRING" id="91626.A0A0C9M4A3"/>
<dbReference type="OrthoDB" id="2254984at2759"/>
<gene>
    <name evidence="1" type="ORF">MAM1_0004d00525</name>
</gene>
<organism evidence="1">
    <name type="scientific">Mucor ambiguus</name>
    <dbReference type="NCBI Taxonomy" id="91626"/>
    <lineage>
        <taxon>Eukaryota</taxon>
        <taxon>Fungi</taxon>
        <taxon>Fungi incertae sedis</taxon>
        <taxon>Mucoromycota</taxon>
        <taxon>Mucoromycotina</taxon>
        <taxon>Mucoromycetes</taxon>
        <taxon>Mucorales</taxon>
        <taxon>Mucorineae</taxon>
        <taxon>Mucoraceae</taxon>
        <taxon>Mucor</taxon>
    </lineage>
</organism>
<dbReference type="EMBL" id="DF836293">
    <property type="protein sequence ID" value="GAN01094.1"/>
    <property type="molecule type" value="Genomic_DNA"/>
</dbReference>
<dbReference type="AlphaFoldDB" id="A0A0C9M4A3"/>
<evidence type="ECO:0000313" key="1">
    <source>
        <dbReference type="EMBL" id="GAN01094.1"/>
    </source>
</evidence>
<name>A0A0C9M4A3_9FUNG</name>
<protein>
    <submittedName>
        <fullName evidence="1">Uncharacterized protein</fullName>
    </submittedName>
</protein>
<evidence type="ECO:0000313" key="2">
    <source>
        <dbReference type="Proteomes" id="UP000053815"/>
    </source>
</evidence>
<dbReference type="Proteomes" id="UP000053815">
    <property type="component" value="Unassembled WGS sequence"/>
</dbReference>
<accession>A0A0C9M4A3</accession>